<feature type="region of interest" description="Disordered" evidence="1">
    <location>
        <begin position="1"/>
        <end position="20"/>
    </location>
</feature>
<reference evidence="2 3" key="1">
    <citation type="submission" date="2017-06" db="EMBL/GenBank/DDBJ databases">
        <authorList>
            <person name="Kim H.J."/>
            <person name="Triplett B.A."/>
        </authorList>
    </citation>
    <scope>NUCLEOTIDE SEQUENCE [LARGE SCALE GENOMIC DNA]</scope>
    <source>
        <strain evidence="2 3">DSM 43151</strain>
    </source>
</reference>
<gene>
    <name evidence="2" type="ORF">SAMN06264365_119102</name>
</gene>
<proteinExistence type="predicted"/>
<name>A0A239FY92_9ACTN</name>
<accession>A0A239FY92</accession>
<dbReference type="AlphaFoldDB" id="A0A239FY92"/>
<evidence type="ECO:0000313" key="2">
    <source>
        <dbReference type="EMBL" id="SNS61750.1"/>
    </source>
</evidence>
<keyword evidence="3" id="KW-1185">Reference proteome</keyword>
<evidence type="ECO:0000256" key="1">
    <source>
        <dbReference type="SAM" id="MobiDB-lite"/>
    </source>
</evidence>
<evidence type="ECO:0000313" key="3">
    <source>
        <dbReference type="Proteomes" id="UP000198415"/>
    </source>
</evidence>
<dbReference type="Proteomes" id="UP000198415">
    <property type="component" value="Unassembled WGS sequence"/>
</dbReference>
<protein>
    <submittedName>
        <fullName evidence="2">Uncharacterized protein</fullName>
    </submittedName>
</protein>
<organism evidence="2 3">
    <name type="scientific">Actinoplanes regularis</name>
    <dbReference type="NCBI Taxonomy" id="52697"/>
    <lineage>
        <taxon>Bacteria</taxon>
        <taxon>Bacillati</taxon>
        <taxon>Actinomycetota</taxon>
        <taxon>Actinomycetes</taxon>
        <taxon>Micromonosporales</taxon>
        <taxon>Micromonosporaceae</taxon>
        <taxon>Actinoplanes</taxon>
    </lineage>
</organism>
<dbReference type="RefSeq" id="WP_089297497.1">
    <property type="nucleotide sequence ID" value="NZ_BOMU01000085.1"/>
</dbReference>
<sequence length="60" mass="5937">MNTATVEHPVVPAPSAGATQRYATPTGAPCPYTLRSDGSVDGDGACRGCGACLLGAGWEA</sequence>
<dbReference type="OrthoDB" id="9997941at2"/>
<dbReference type="EMBL" id="FZNR01000019">
    <property type="protein sequence ID" value="SNS61750.1"/>
    <property type="molecule type" value="Genomic_DNA"/>
</dbReference>